<feature type="domain" description="Glycoside hydrolase family 2 immunoglobulin-like beta-sandwich" evidence="4">
    <location>
        <begin position="189"/>
        <end position="291"/>
    </location>
</feature>
<protein>
    <submittedName>
        <fullName evidence="9">Glycoside hydrolase family 2</fullName>
    </submittedName>
</protein>
<dbReference type="AlphaFoldDB" id="A0A1Y1CR60"/>
<dbReference type="Pfam" id="PF02836">
    <property type="entry name" value="Glyco_hydro_2_C"/>
    <property type="match status" value="1"/>
</dbReference>
<dbReference type="InterPro" id="IPR006102">
    <property type="entry name" value="Ig-like_GH2"/>
</dbReference>
<dbReference type="PROSITE" id="PS51257">
    <property type="entry name" value="PROKAR_LIPOPROTEIN"/>
    <property type="match status" value="1"/>
</dbReference>
<feature type="domain" description="Glycoside hydrolase family 2" evidence="8">
    <location>
        <begin position="735"/>
        <end position="836"/>
    </location>
</feature>
<reference evidence="10" key="2">
    <citation type="journal article" date="2020" name="Antonie Van Leeuwenhoek">
        <title>Labilibaculum antarcticum sp. nov., a novel facultative anaerobic, psychrotorelant bacterium isolated from marine sediment of Antarctica.</title>
        <authorList>
            <person name="Watanabe M."/>
            <person name="Kojima H."/>
            <person name="Fukui M."/>
        </authorList>
    </citation>
    <scope>NUCLEOTIDE SEQUENCE [LARGE SCALE GENOMIC DNA]</scope>
    <source>
        <strain evidence="10">SPP2</strain>
    </source>
</reference>
<feature type="domain" description="Glycoside hydrolase family 2 catalytic" evidence="5">
    <location>
        <begin position="298"/>
        <end position="432"/>
    </location>
</feature>
<dbReference type="PANTHER" id="PTHR42732">
    <property type="entry name" value="BETA-GALACTOSIDASE"/>
    <property type="match status" value="1"/>
</dbReference>
<comment type="similarity">
    <text evidence="1">Belongs to the glycosyl hydrolase 2 family.</text>
</comment>
<dbReference type="InterPro" id="IPR006103">
    <property type="entry name" value="Glyco_hydro_2_cat"/>
</dbReference>
<dbReference type="SUPFAM" id="SSF49303">
    <property type="entry name" value="beta-Galactosidase/glucuronidase domain"/>
    <property type="match status" value="1"/>
</dbReference>
<organism evidence="9 10">
    <name type="scientific">Labilibaculum antarcticum</name>
    <dbReference type="NCBI Taxonomy" id="1717717"/>
    <lineage>
        <taxon>Bacteria</taxon>
        <taxon>Pseudomonadati</taxon>
        <taxon>Bacteroidota</taxon>
        <taxon>Bacteroidia</taxon>
        <taxon>Marinilabiliales</taxon>
        <taxon>Marinifilaceae</taxon>
        <taxon>Labilibaculum</taxon>
    </lineage>
</organism>
<dbReference type="PRINTS" id="PR00132">
    <property type="entry name" value="GLHYDRLASE2"/>
</dbReference>
<dbReference type="InterPro" id="IPR017853">
    <property type="entry name" value="GH"/>
</dbReference>
<reference evidence="9 10" key="1">
    <citation type="journal article" date="2018" name="Mar. Genomics">
        <title>Complete genome sequence of Marinifilaceae bacterium strain SPP2, isolated from the Antarctic marine sediment.</title>
        <authorList>
            <person name="Watanabe M."/>
            <person name="Kojima H."/>
            <person name="Fukui M."/>
        </authorList>
    </citation>
    <scope>NUCLEOTIDE SEQUENCE [LARGE SCALE GENOMIC DNA]</scope>
    <source>
        <strain evidence="9 10">SPP2</strain>
    </source>
</reference>
<dbReference type="KEGG" id="mbas:ALGA_4182"/>
<evidence type="ECO:0000313" key="10">
    <source>
        <dbReference type="Proteomes" id="UP000218267"/>
    </source>
</evidence>
<dbReference type="EMBL" id="AP018042">
    <property type="protein sequence ID" value="BAX82473.1"/>
    <property type="molecule type" value="Genomic_DNA"/>
</dbReference>
<dbReference type="InterPro" id="IPR008979">
    <property type="entry name" value="Galactose-bd-like_sf"/>
</dbReference>
<dbReference type="OrthoDB" id="9801077at2"/>
<name>A0A1Y1CR60_9BACT</name>
<evidence type="ECO:0000259" key="7">
    <source>
        <dbReference type="Pfam" id="PF16355"/>
    </source>
</evidence>
<evidence type="ECO:0000313" key="9">
    <source>
        <dbReference type="EMBL" id="BAX82473.1"/>
    </source>
</evidence>
<accession>A0A1Y1CR60</accession>
<dbReference type="GO" id="GO:0004553">
    <property type="term" value="F:hydrolase activity, hydrolyzing O-glycosyl compounds"/>
    <property type="evidence" value="ECO:0007669"/>
    <property type="project" value="InterPro"/>
</dbReference>
<evidence type="ECO:0000259" key="5">
    <source>
        <dbReference type="Pfam" id="PF02836"/>
    </source>
</evidence>
<dbReference type="Pfam" id="PF02837">
    <property type="entry name" value="Glyco_hydro_2_N"/>
    <property type="match status" value="1"/>
</dbReference>
<evidence type="ECO:0000259" key="4">
    <source>
        <dbReference type="Pfam" id="PF00703"/>
    </source>
</evidence>
<dbReference type="InterPro" id="IPR006104">
    <property type="entry name" value="Glyco_hydro_2_N"/>
</dbReference>
<dbReference type="InterPro" id="IPR013783">
    <property type="entry name" value="Ig-like_fold"/>
</dbReference>
<dbReference type="Gene3D" id="2.60.120.260">
    <property type="entry name" value="Galactose-binding domain-like"/>
    <property type="match status" value="1"/>
</dbReference>
<evidence type="ECO:0000256" key="3">
    <source>
        <dbReference type="ARBA" id="ARBA00023295"/>
    </source>
</evidence>
<sequence length="841" mass="95291">MINKITIGLLFFLMIGCQSVQDSKRESDFNFGWKFSLEHANEAYAVNLDDSAWREVNLPHDWSIEFPFDSIKGEGCTGYLPGGLGWYRKHFTVNASADELTYVLFDGVYNNSEVWLNGKRVGEHPYGYSPFYFDLTPYLNPTGKDNVLAVKVDHTRYADSRWYTGSGIYRNVKLVSVNKLHIPIWGSFITTPKVSVEQASVSIDITVDNDFDTEKSFKIITEFYSPKGNKVKEIASDDIELVSGTKTFNQTVEIDQPELWSVDTPNLYKAVSKIVQGENSVDVYESTFGIRSIRFDKEEGFFLNDVNMKIKGVCQHHDGGLVGAAVPKGVWKRRLQILKDGGCNALRIAHNPASEELLELCDEMGFLVQDEFFDEWDYPKDKRDNMNETHDDYISRGYGEHFQKWAQFDLKNTMLAHRNHPSVFQWSIGNEIEWTYPRNKKATGFFNNMDWQGGYFWSQPPFSPEKIRAEYNKMPALEHTIGETANKLATWTKELDTSRPVIANCILPSASFESGYTDALDIVGFSYRRVMYDYAKKYYPNKIVMGTENLGQWHEWKAIEERPFVSGTFLWTGTDYLGETNGRWPQKATASGLVDLAAFPKPSYHMYKTLWSNEPHIYICSNSTKDSNYKVGESGNVVEKKAGAWEHALWEWYDVIEHWNYTDEKNVIVEVISNCPEVELFLNGESMGIKSLSSFDDRIYKWAVPYSKGKLEAKGVKDGKEISSQIVTSTEPVSIQLSVDKTSLNADGYEVAHIIAQLHDKDNNPVIVSEASISFELDGAIKLLGVDNGSAKSTQTYQSNTVYTNKGRCLLIVQSTTKAGSVDISASSNAIKSNVIKLTVK</sequence>
<keyword evidence="10" id="KW-1185">Reference proteome</keyword>
<dbReference type="PANTHER" id="PTHR42732:SF1">
    <property type="entry name" value="BETA-MANNOSIDASE"/>
    <property type="match status" value="1"/>
</dbReference>
<dbReference type="InterPro" id="IPR006101">
    <property type="entry name" value="Glyco_hydro_2"/>
</dbReference>
<dbReference type="SUPFAM" id="SSF49373">
    <property type="entry name" value="Invasin/intimin cell-adhesion fragments"/>
    <property type="match status" value="1"/>
</dbReference>
<dbReference type="GO" id="GO:0005975">
    <property type="term" value="P:carbohydrate metabolic process"/>
    <property type="evidence" value="ECO:0007669"/>
    <property type="project" value="InterPro"/>
</dbReference>
<dbReference type="InterPro" id="IPR008964">
    <property type="entry name" value="Invasin/intimin_cell_adhesion"/>
</dbReference>
<dbReference type="Pfam" id="PF16355">
    <property type="entry name" value="DUF4982"/>
    <property type="match status" value="1"/>
</dbReference>
<dbReference type="InterPro" id="IPR036156">
    <property type="entry name" value="Beta-gal/glucu_dom_sf"/>
</dbReference>
<evidence type="ECO:0000259" key="8">
    <source>
        <dbReference type="Pfam" id="PF18565"/>
    </source>
</evidence>
<feature type="domain" description="DUF4982" evidence="7">
    <location>
        <begin position="666"/>
        <end position="722"/>
    </location>
</feature>
<dbReference type="InterPro" id="IPR051913">
    <property type="entry name" value="GH2_Domain-Containing"/>
</dbReference>
<dbReference type="Pfam" id="PF18565">
    <property type="entry name" value="Glyco_hydro2_C5"/>
    <property type="match status" value="1"/>
</dbReference>
<proteinExistence type="inferred from homology"/>
<evidence type="ECO:0000259" key="6">
    <source>
        <dbReference type="Pfam" id="PF02837"/>
    </source>
</evidence>
<dbReference type="SUPFAM" id="SSF49785">
    <property type="entry name" value="Galactose-binding domain-like"/>
    <property type="match status" value="1"/>
</dbReference>
<dbReference type="Gene3D" id="2.60.40.10">
    <property type="entry name" value="Immunoglobulins"/>
    <property type="match status" value="3"/>
</dbReference>
<dbReference type="Pfam" id="PF00703">
    <property type="entry name" value="Glyco_hydro_2"/>
    <property type="match status" value="1"/>
</dbReference>
<keyword evidence="2 9" id="KW-0378">Hydrolase</keyword>
<dbReference type="SUPFAM" id="SSF51445">
    <property type="entry name" value="(Trans)glycosidases"/>
    <property type="match status" value="1"/>
</dbReference>
<evidence type="ECO:0000256" key="2">
    <source>
        <dbReference type="ARBA" id="ARBA00022801"/>
    </source>
</evidence>
<dbReference type="Gene3D" id="3.20.20.80">
    <property type="entry name" value="Glycosidases"/>
    <property type="match status" value="1"/>
</dbReference>
<dbReference type="InterPro" id="IPR032311">
    <property type="entry name" value="DUF4982"/>
</dbReference>
<gene>
    <name evidence="9" type="ORF">ALGA_4182</name>
</gene>
<dbReference type="InterPro" id="IPR040605">
    <property type="entry name" value="Glyco_hydro2_dom5"/>
</dbReference>
<evidence type="ECO:0000256" key="1">
    <source>
        <dbReference type="ARBA" id="ARBA00007401"/>
    </source>
</evidence>
<dbReference type="RefSeq" id="WP_096432823.1">
    <property type="nucleotide sequence ID" value="NZ_AP018042.1"/>
</dbReference>
<keyword evidence="3" id="KW-0326">Glycosidase</keyword>
<feature type="domain" description="Glycosyl hydrolases family 2 sugar binding" evidence="6">
    <location>
        <begin position="83"/>
        <end position="175"/>
    </location>
</feature>
<dbReference type="Proteomes" id="UP000218267">
    <property type="component" value="Chromosome"/>
</dbReference>